<keyword evidence="2" id="KW-0732">Signal</keyword>
<organism evidence="3 4">
    <name type="scientific">Pseudoxanthomonas wuyuanensis</name>
    <dbReference type="NCBI Taxonomy" id="1073196"/>
    <lineage>
        <taxon>Bacteria</taxon>
        <taxon>Pseudomonadati</taxon>
        <taxon>Pseudomonadota</taxon>
        <taxon>Gammaproteobacteria</taxon>
        <taxon>Lysobacterales</taxon>
        <taxon>Lysobacteraceae</taxon>
        <taxon>Pseudoxanthomonas</taxon>
    </lineage>
</organism>
<name>A0A286D2L9_9GAMM</name>
<sequence>MMRVTQLALALALCAIASSASARFVSKDPVSANTKTGANFNRYYYGNNNPYRFTDPDGRAARIIHEEGRIRVEMPTRFTGPGATPDNISTVTKGFESQSGVYNVNGKPTQVDFKVTEITKDTPRGLRNEVKMFSGPTDHPAGTGGNYAESLGGTKASIDVTSRAFQYGVGEHEINHLGGADDAYTRDASGNKIPDPNRAGDIMNQLPGRMTDTVINEIMREPKNQHSGQ</sequence>
<feature type="region of interest" description="Disordered" evidence="1">
    <location>
        <begin position="128"/>
        <end position="149"/>
    </location>
</feature>
<reference evidence="3 4" key="1">
    <citation type="submission" date="2017-09" db="EMBL/GenBank/DDBJ databases">
        <authorList>
            <person name="Ehlers B."/>
            <person name="Leendertz F.H."/>
        </authorList>
    </citation>
    <scope>NUCLEOTIDE SEQUENCE [LARGE SCALE GENOMIC DNA]</scope>
    <source>
        <strain evidence="3 4">CGMCC 1.10978</strain>
    </source>
</reference>
<dbReference type="Proteomes" id="UP000219374">
    <property type="component" value="Unassembled WGS sequence"/>
</dbReference>
<evidence type="ECO:0000256" key="2">
    <source>
        <dbReference type="SAM" id="SignalP"/>
    </source>
</evidence>
<protein>
    <submittedName>
        <fullName evidence="3">RHS repeat-associated core domain-containing protein</fullName>
    </submittedName>
</protein>
<accession>A0A286D2L9</accession>
<dbReference type="EMBL" id="OCND01000002">
    <property type="protein sequence ID" value="SOD52846.1"/>
    <property type="molecule type" value="Genomic_DNA"/>
</dbReference>
<evidence type="ECO:0000256" key="1">
    <source>
        <dbReference type="SAM" id="MobiDB-lite"/>
    </source>
</evidence>
<feature type="signal peptide" evidence="2">
    <location>
        <begin position="1"/>
        <end position="22"/>
    </location>
</feature>
<evidence type="ECO:0000313" key="3">
    <source>
        <dbReference type="EMBL" id="SOD52846.1"/>
    </source>
</evidence>
<dbReference type="AlphaFoldDB" id="A0A286D2L9"/>
<gene>
    <name evidence="3" type="ORF">SAMN06296416_102111</name>
</gene>
<feature type="chain" id="PRO_5012289958" evidence="2">
    <location>
        <begin position="23"/>
        <end position="229"/>
    </location>
</feature>
<evidence type="ECO:0000313" key="4">
    <source>
        <dbReference type="Proteomes" id="UP000219374"/>
    </source>
</evidence>
<keyword evidence="4" id="KW-1185">Reference proteome</keyword>
<proteinExistence type="predicted"/>
<dbReference type="Gene3D" id="2.180.10.10">
    <property type="entry name" value="RHS repeat-associated core"/>
    <property type="match status" value="1"/>
</dbReference>